<dbReference type="Gene3D" id="1.25.40.10">
    <property type="entry name" value="Tetratricopeptide repeat domain"/>
    <property type="match status" value="3"/>
</dbReference>
<evidence type="ECO:0000313" key="2">
    <source>
        <dbReference type="Proteomes" id="UP000568888"/>
    </source>
</evidence>
<dbReference type="Proteomes" id="UP000568888">
    <property type="component" value="Unassembled WGS sequence"/>
</dbReference>
<reference evidence="2" key="1">
    <citation type="submission" date="2020-06" db="EMBL/GenBank/DDBJ databases">
        <title>Draft genomic sequecing of Geomonas sp. Red736.</title>
        <authorList>
            <person name="Itoh H."/>
            <person name="Xu Z.X."/>
            <person name="Ushijima N."/>
            <person name="Masuda Y."/>
            <person name="Shiratori Y."/>
            <person name="Senoo K."/>
        </authorList>
    </citation>
    <scope>NUCLEOTIDE SEQUENCE [LARGE SCALE GENOMIC DNA]</scope>
    <source>
        <strain evidence="2">Red736</strain>
    </source>
</reference>
<dbReference type="InterPro" id="IPR011990">
    <property type="entry name" value="TPR-like_helical_dom_sf"/>
</dbReference>
<dbReference type="EMBL" id="BLXY01000012">
    <property type="protein sequence ID" value="GFO65786.1"/>
    <property type="molecule type" value="Genomic_DNA"/>
</dbReference>
<name>A0A6V8MZV2_9BACT</name>
<dbReference type="RefSeq" id="WP_183350174.1">
    <property type="nucleotide sequence ID" value="NZ_BLXY01000012.1"/>
</dbReference>
<protein>
    <submittedName>
        <fullName evidence="1">Lipoprotein</fullName>
    </submittedName>
</protein>
<dbReference type="Pfam" id="PF13432">
    <property type="entry name" value="TPR_16"/>
    <property type="match status" value="3"/>
</dbReference>
<comment type="caution">
    <text evidence="1">The sequence shown here is derived from an EMBL/GenBank/DDBJ whole genome shotgun (WGS) entry which is preliminary data.</text>
</comment>
<dbReference type="PROSITE" id="PS51257">
    <property type="entry name" value="PROKAR_LIPOPROTEIN"/>
    <property type="match status" value="1"/>
</dbReference>
<evidence type="ECO:0000313" key="1">
    <source>
        <dbReference type="EMBL" id="GFO65786.1"/>
    </source>
</evidence>
<organism evidence="1 2">
    <name type="scientific">Geomonas paludis</name>
    <dbReference type="NCBI Taxonomy" id="2740185"/>
    <lineage>
        <taxon>Bacteria</taxon>
        <taxon>Pseudomonadati</taxon>
        <taxon>Thermodesulfobacteriota</taxon>
        <taxon>Desulfuromonadia</taxon>
        <taxon>Geobacterales</taxon>
        <taxon>Geobacteraceae</taxon>
        <taxon>Geomonas</taxon>
    </lineage>
</organism>
<dbReference type="InterPro" id="IPR019734">
    <property type="entry name" value="TPR_rpt"/>
</dbReference>
<accession>A0A6V8MZV2</accession>
<dbReference type="SMART" id="SM00028">
    <property type="entry name" value="TPR"/>
    <property type="match status" value="4"/>
</dbReference>
<gene>
    <name evidence="1" type="ORF">GMPD_37050</name>
</gene>
<sequence>MTFTLRIPGPGLFLGLVTILLACALPHNALAQQENRLLRIAVHPRQGFTRVNLSFQSPPDYTLRVLPGRVRLEVRGADSPSFKKLRALNDKQLAGITTTEVRGVLSVSIPLRVADPGVQVVSCANPSVLSLDIGPGVKRAARVDIAPGREPILSGTERFVRDFDADPGGVPFAPTDGKVLKGLLPEGEALLFQQGESLLYRDRAEEAVNVFSMFTNKATAPKALACYRLGEALERLGRHQDALSYFRQGEGLWPQYLEQSPELLQPYSEALARTGNFPAARAMLLRLMERYLGTPYQAELLNRLADLTERNGQKEAALAMYRSVVVYSAGSPAAGRARLKLADRELFTLSRDRYRELLAKYQAVYQEPGDPASRDEALFKMTLLLSLYASPKEALETVVTYDRRYPRGIFSTIIKKMREEILLPVYQETAAAGNDQGLVQLALDNREYLARCFADPGFAPRVSQAFEKTGATAKELELFGYLQQKNWAAGSAPFLMARMVDDAVALGNVPLAEATARDFLARFPRDPNLGRVREQLGRLAFERGDLPGAAAQLAFLGGKGARAQLPESDYYLGKALAAAKDHGGAVRSLSRFTTAAKRDDPFLPDGYFTLATALAAGKDYQRALAACQVGGSIASGEMSGQFLYQTGELQLQLGEVRQARASWDKAAGLGGTWGRLASEALNDLNWRMKIAGQLP</sequence>
<dbReference type="AlphaFoldDB" id="A0A6V8MZV2"/>
<proteinExistence type="predicted"/>
<dbReference type="SUPFAM" id="SSF48452">
    <property type="entry name" value="TPR-like"/>
    <property type="match status" value="2"/>
</dbReference>
<keyword evidence="1" id="KW-0449">Lipoprotein</keyword>